<sequence length="205" mass="20609">MGLYDTFALFIAMVVLALVPSGSVALVVTRAATAGFAQGVAVVAGIVAGDLVFVCLALLGMAAVADALGGFFVVIKYLAGAYLIWFGATLILSKPPLQTKSEGCGSSSLSVSFFSGLVLTLGDVKAVMFYASFFPAFIDLHTVTATDIAVIVALTLVAVGGVKLGYVFAAKKVAALTGGLRAVRGARIAGGGVMIGAGTLLIAKP</sequence>
<dbReference type="PANTHER" id="PTHR30086:SF20">
    <property type="entry name" value="ARGININE EXPORTER PROTEIN ARGO-RELATED"/>
    <property type="match status" value="1"/>
</dbReference>
<organism evidence="7 8">
    <name type="scientific">Marinobacter zhejiangensis</name>
    <dbReference type="NCBI Taxonomy" id="488535"/>
    <lineage>
        <taxon>Bacteria</taxon>
        <taxon>Pseudomonadati</taxon>
        <taxon>Pseudomonadota</taxon>
        <taxon>Gammaproteobacteria</taxon>
        <taxon>Pseudomonadales</taxon>
        <taxon>Marinobacteraceae</taxon>
        <taxon>Marinobacter</taxon>
    </lineage>
</organism>
<accession>A0A1I4THZ0</accession>
<keyword evidence="2" id="KW-1003">Cell membrane</keyword>
<dbReference type="GO" id="GO:0015171">
    <property type="term" value="F:amino acid transmembrane transporter activity"/>
    <property type="evidence" value="ECO:0007669"/>
    <property type="project" value="TreeGrafter"/>
</dbReference>
<keyword evidence="4 6" id="KW-1133">Transmembrane helix</keyword>
<dbReference type="STRING" id="488535.SAMN04487963_3631"/>
<keyword evidence="5 6" id="KW-0472">Membrane</keyword>
<evidence type="ECO:0000256" key="4">
    <source>
        <dbReference type="ARBA" id="ARBA00022989"/>
    </source>
</evidence>
<keyword evidence="3 6" id="KW-0812">Transmembrane</keyword>
<evidence type="ECO:0000313" key="7">
    <source>
        <dbReference type="EMBL" id="SFM76160.1"/>
    </source>
</evidence>
<dbReference type="Proteomes" id="UP000198519">
    <property type="component" value="Unassembled WGS sequence"/>
</dbReference>
<dbReference type="RefSeq" id="WP_092026570.1">
    <property type="nucleotide sequence ID" value="NZ_FOUE01000007.1"/>
</dbReference>
<evidence type="ECO:0000313" key="8">
    <source>
        <dbReference type="Proteomes" id="UP000198519"/>
    </source>
</evidence>
<evidence type="ECO:0000256" key="1">
    <source>
        <dbReference type="ARBA" id="ARBA00004651"/>
    </source>
</evidence>
<feature type="transmembrane region" description="Helical" evidence="6">
    <location>
        <begin position="71"/>
        <end position="92"/>
    </location>
</feature>
<evidence type="ECO:0000256" key="6">
    <source>
        <dbReference type="SAM" id="Phobius"/>
    </source>
</evidence>
<feature type="transmembrane region" description="Helical" evidence="6">
    <location>
        <begin position="6"/>
        <end position="28"/>
    </location>
</feature>
<name>A0A1I4THZ0_9GAMM</name>
<dbReference type="OrthoDB" id="9804822at2"/>
<feature type="transmembrane region" description="Helical" evidence="6">
    <location>
        <begin position="113"/>
        <end position="136"/>
    </location>
</feature>
<keyword evidence="8" id="KW-1185">Reference proteome</keyword>
<evidence type="ECO:0000256" key="2">
    <source>
        <dbReference type="ARBA" id="ARBA00022475"/>
    </source>
</evidence>
<dbReference type="GO" id="GO:0005886">
    <property type="term" value="C:plasma membrane"/>
    <property type="evidence" value="ECO:0007669"/>
    <property type="project" value="UniProtKB-SubCell"/>
</dbReference>
<reference evidence="8" key="1">
    <citation type="submission" date="2016-10" db="EMBL/GenBank/DDBJ databases">
        <authorList>
            <person name="Varghese N."/>
            <person name="Submissions S."/>
        </authorList>
    </citation>
    <scope>NUCLEOTIDE SEQUENCE [LARGE SCALE GENOMIC DNA]</scope>
    <source>
        <strain evidence="8">CGMCC 1.7061</strain>
    </source>
</reference>
<dbReference type="PANTHER" id="PTHR30086">
    <property type="entry name" value="ARGININE EXPORTER PROTEIN ARGO"/>
    <property type="match status" value="1"/>
</dbReference>
<proteinExistence type="predicted"/>
<feature type="transmembrane region" description="Helical" evidence="6">
    <location>
        <begin position="148"/>
        <end position="170"/>
    </location>
</feature>
<protein>
    <submittedName>
        <fullName evidence="7">Threonine/homoserine/homoserine lactone efflux protein</fullName>
    </submittedName>
</protein>
<gene>
    <name evidence="7" type="ORF">SAMN04487963_3631</name>
</gene>
<dbReference type="AlphaFoldDB" id="A0A1I4THZ0"/>
<evidence type="ECO:0000256" key="5">
    <source>
        <dbReference type="ARBA" id="ARBA00023136"/>
    </source>
</evidence>
<dbReference type="InterPro" id="IPR001123">
    <property type="entry name" value="LeuE-type"/>
</dbReference>
<comment type="subcellular location">
    <subcellularLocation>
        <location evidence="1">Cell membrane</location>
        <topology evidence="1">Multi-pass membrane protein</topology>
    </subcellularLocation>
</comment>
<feature type="transmembrane region" description="Helical" evidence="6">
    <location>
        <begin position="182"/>
        <end position="203"/>
    </location>
</feature>
<feature type="transmembrane region" description="Helical" evidence="6">
    <location>
        <begin position="40"/>
        <end position="65"/>
    </location>
</feature>
<evidence type="ECO:0000256" key="3">
    <source>
        <dbReference type="ARBA" id="ARBA00022692"/>
    </source>
</evidence>
<dbReference type="Pfam" id="PF01810">
    <property type="entry name" value="LysE"/>
    <property type="match status" value="1"/>
</dbReference>
<dbReference type="EMBL" id="FOUE01000007">
    <property type="protein sequence ID" value="SFM76160.1"/>
    <property type="molecule type" value="Genomic_DNA"/>
</dbReference>